<comment type="caution">
    <text evidence="1">The sequence shown here is derived from an EMBL/GenBank/DDBJ whole genome shotgun (WGS) entry which is preliminary data.</text>
</comment>
<dbReference type="EMBL" id="LWBR01000065">
    <property type="protein sequence ID" value="KZN95056.1"/>
    <property type="molecule type" value="Genomic_DNA"/>
</dbReference>
<dbReference type="Proteomes" id="UP000076476">
    <property type="component" value="Unassembled WGS sequence"/>
</dbReference>
<sequence>MNEEDIQQFQNVIKIYVLSDEQLNEEDADIFREFAMDLVDGKDFCALILDFHVNGELFENLPLDLKVEDYQKILHAVNSEYDISYVNLDHWFYLSQD</sequence>
<dbReference type="AlphaFoldDB" id="A0A163ZAZ8"/>
<gene>
    <name evidence="1" type="ORF">AZI98_15625</name>
</gene>
<protein>
    <submittedName>
        <fullName evidence="1">Uncharacterized protein</fullName>
    </submittedName>
</protein>
<accession>A0A165WK89</accession>
<evidence type="ECO:0000313" key="2">
    <source>
        <dbReference type="Proteomes" id="UP000076476"/>
    </source>
</evidence>
<accession>A0A163ZAZ8</accession>
<organism evidence="1 2">
    <name type="scientific">Aeribacillus pallidus</name>
    <dbReference type="NCBI Taxonomy" id="33936"/>
    <lineage>
        <taxon>Bacteria</taxon>
        <taxon>Bacillati</taxon>
        <taxon>Bacillota</taxon>
        <taxon>Bacilli</taxon>
        <taxon>Bacillales</taxon>
        <taxon>Bacillaceae</taxon>
        <taxon>Aeribacillus</taxon>
    </lineage>
</organism>
<proteinExistence type="predicted"/>
<evidence type="ECO:0000313" key="1">
    <source>
        <dbReference type="EMBL" id="KZN95056.1"/>
    </source>
</evidence>
<name>A0A163ZAZ8_9BACI</name>
<dbReference type="OrthoDB" id="2973555at2"/>
<keyword evidence="2" id="KW-1185">Reference proteome</keyword>
<dbReference type="RefSeq" id="WP_082829535.1">
    <property type="nucleotide sequence ID" value="NZ_LVHY01000105.1"/>
</dbReference>
<reference evidence="1 2" key="1">
    <citation type="submission" date="2016-04" db="EMBL/GenBank/DDBJ databases">
        <title>Draft genome sequence of Aeribacillus pallidus 8m3 from petroleum reservoir.</title>
        <authorList>
            <person name="Poltaraus A.B."/>
            <person name="Nazina T.N."/>
            <person name="Tourova T.P."/>
            <person name="Malakho S.M."/>
            <person name="Korshunova A.V."/>
            <person name="Sokolova D.S."/>
        </authorList>
    </citation>
    <scope>NUCLEOTIDE SEQUENCE [LARGE SCALE GENOMIC DNA]</scope>
    <source>
        <strain evidence="1 2">8m3</strain>
    </source>
</reference>